<keyword evidence="3 5" id="KW-0560">Oxidoreductase</keyword>
<dbReference type="InterPro" id="IPR005123">
    <property type="entry name" value="Oxoglu/Fe-dep_dioxygenase_dom"/>
</dbReference>
<dbReference type="SUPFAM" id="SSF51197">
    <property type="entry name" value="Clavaminate synthase-like"/>
    <property type="match status" value="1"/>
</dbReference>
<dbReference type="InterPro" id="IPR044861">
    <property type="entry name" value="IPNS-like_FE2OG_OXY"/>
</dbReference>
<evidence type="ECO:0000256" key="2">
    <source>
        <dbReference type="ARBA" id="ARBA00022723"/>
    </source>
</evidence>
<sequence length="335" mass="36119">MPNNATLPIIDLMPLSSPEPTIDALTALSQSLSTALSTTGFAYLINAPLTFTHADIFALAHDFFSLPEEEKLSVAKKTFVPQNTNTYRGFFPTQAGSDNLKEGFEIGPSTPLPGILDPRAKFNLTEPNVWPAAFQSRDGTEMLHGELQSLSAKLLSLLAIALAKPPSYFDAYLHSSTSTLRLLHYPPITPPSPRQELCCTPHTDSGLLTLLHQDETGGLEVLSADGQWVAAPYVEGSIVVNIGDLMSKVSGGRFRATWHRVRSSAGRARFSVPCFFERGGGWWGGCVDDDGEGEGAGVLYGRHVLEKMSGWVEFRDVEVGKGAVVETVEEVGVGA</sequence>
<proteinExistence type="inferred from homology"/>
<keyword evidence="2 5" id="KW-0479">Metal-binding</keyword>
<dbReference type="PANTHER" id="PTHR10209:SF885">
    <property type="entry name" value="2OG-FE(II) OXYGENASE FAMILY, PUTATIVE (AFU_ORTHOLOGUE AFUA_2G00750)-RELATED"/>
    <property type="match status" value="1"/>
</dbReference>
<evidence type="ECO:0000256" key="5">
    <source>
        <dbReference type="RuleBase" id="RU003682"/>
    </source>
</evidence>
<keyword evidence="8" id="KW-1185">Reference proteome</keyword>
<evidence type="ECO:0000256" key="4">
    <source>
        <dbReference type="ARBA" id="ARBA00023004"/>
    </source>
</evidence>
<evidence type="ECO:0000313" key="8">
    <source>
        <dbReference type="Proteomes" id="UP001590950"/>
    </source>
</evidence>
<comment type="similarity">
    <text evidence="1 5">Belongs to the iron/ascorbate-dependent oxidoreductase family.</text>
</comment>
<reference evidence="7 8" key="1">
    <citation type="submission" date="2024-09" db="EMBL/GenBank/DDBJ databases">
        <title>Rethinking Asexuality: The Enigmatic Case of Functional Sexual Genes in Lepraria (Stereocaulaceae).</title>
        <authorList>
            <person name="Doellman M."/>
            <person name="Sun Y."/>
            <person name="Barcenas-Pena A."/>
            <person name="Lumbsch H.T."/>
            <person name="Grewe F."/>
        </authorList>
    </citation>
    <scope>NUCLEOTIDE SEQUENCE [LARGE SCALE GENOMIC DNA]</scope>
    <source>
        <strain evidence="7 8">Mercado 3170</strain>
    </source>
</reference>
<name>A0ABR4A1G2_9LECA</name>
<dbReference type="Gene3D" id="2.60.120.330">
    <property type="entry name" value="B-lactam Antibiotic, Isopenicillin N Synthase, Chain"/>
    <property type="match status" value="1"/>
</dbReference>
<feature type="domain" description="Fe2OG dioxygenase" evidence="6">
    <location>
        <begin position="175"/>
        <end position="278"/>
    </location>
</feature>
<keyword evidence="4 5" id="KW-0408">Iron</keyword>
<dbReference type="Pfam" id="PF14226">
    <property type="entry name" value="DIOX_N"/>
    <property type="match status" value="1"/>
</dbReference>
<evidence type="ECO:0000256" key="1">
    <source>
        <dbReference type="ARBA" id="ARBA00008056"/>
    </source>
</evidence>
<dbReference type="InterPro" id="IPR026992">
    <property type="entry name" value="DIOX_N"/>
</dbReference>
<gene>
    <name evidence="7" type="ORF">N7G274_007569</name>
</gene>
<dbReference type="Proteomes" id="UP001590950">
    <property type="component" value="Unassembled WGS sequence"/>
</dbReference>
<comment type="caution">
    <text evidence="7">The sequence shown here is derived from an EMBL/GenBank/DDBJ whole genome shotgun (WGS) entry which is preliminary data.</text>
</comment>
<accession>A0ABR4A1G2</accession>
<protein>
    <recommendedName>
        <fullName evidence="6">Fe2OG dioxygenase domain-containing protein</fullName>
    </recommendedName>
</protein>
<evidence type="ECO:0000259" key="6">
    <source>
        <dbReference type="PROSITE" id="PS51471"/>
    </source>
</evidence>
<dbReference type="PRINTS" id="PR00682">
    <property type="entry name" value="IPNSYNTHASE"/>
</dbReference>
<evidence type="ECO:0000313" key="7">
    <source>
        <dbReference type="EMBL" id="KAL2039710.1"/>
    </source>
</evidence>
<organism evidence="7 8">
    <name type="scientific">Stereocaulon virgatum</name>
    <dbReference type="NCBI Taxonomy" id="373712"/>
    <lineage>
        <taxon>Eukaryota</taxon>
        <taxon>Fungi</taxon>
        <taxon>Dikarya</taxon>
        <taxon>Ascomycota</taxon>
        <taxon>Pezizomycotina</taxon>
        <taxon>Lecanoromycetes</taxon>
        <taxon>OSLEUM clade</taxon>
        <taxon>Lecanoromycetidae</taxon>
        <taxon>Lecanorales</taxon>
        <taxon>Lecanorineae</taxon>
        <taxon>Stereocaulaceae</taxon>
        <taxon>Stereocaulon</taxon>
    </lineage>
</organism>
<dbReference type="InterPro" id="IPR027443">
    <property type="entry name" value="IPNS-like_sf"/>
</dbReference>
<dbReference type="PROSITE" id="PS51471">
    <property type="entry name" value="FE2OG_OXY"/>
    <property type="match status" value="1"/>
</dbReference>
<dbReference type="Pfam" id="PF03171">
    <property type="entry name" value="2OG-FeII_Oxy"/>
    <property type="match status" value="1"/>
</dbReference>
<dbReference type="PANTHER" id="PTHR10209">
    <property type="entry name" value="OXIDOREDUCTASE, 2OG-FE II OXYGENASE FAMILY PROTEIN"/>
    <property type="match status" value="1"/>
</dbReference>
<evidence type="ECO:0000256" key="3">
    <source>
        <dbReference type="ARBA" id="ARBA00023002"/>
    </source>
</evidence>
<dbReference type="EMBL" id="JBEFKJ010000024">
    <property type="protein sequence ID" value="KAL2039710.1"/>
    <property type="molecule type" value="Genomic_DNA"/>
</dbReference>